<dbReference type="EC" id="3.2.2.23" evidence="15"/>
<feature type="binding site" evidence="15">
    <location>
        <position position="126"/>
    </location>
    <ligand>
        <name>DNA</name>
        <dbReference type="ChEBI" id="CHEBI:16991"/>
    </ligand>
</feature>
<evidence type="ECO:0000256" key="10">
    <source>
        <dbReference type="ARBA" id="ARBA00023204"/>
    </source>
</evidence>
<keyword evidence="20" id="KW-1185">Reference proteome</keyword>
<dbReference type="EMBL" id="BPQP01000027">
    <property type="protein sequence ID" value="GJD94633.1"/>
    <property type="molecule type" value="Genomic_DNA"/>
</dbReference>
<evidence type="ECO:0000256" key="2">
    <source>
        <dbReference type="ARBA" id="ARBA00009409"/>
    </source>
</evidence>
<evidence type="ECO:0000256" key="13">
    <source>
        <dbReference type="ARBA" id="ARBA00023295"/>
    </source>
</evidence>
<evidence type="ECO:0000256" key="15">
    <source>
        <dbReference type="HAMAP-Rule" id="MF_00103"/>
    </source>
</evidence>
<dbReference type="SMART" id="SM00898">
    <property type="entry name" value="Fapy_DNA_glyco"/>
    <property type="match status" value="1"/>
</dbReference>
<feature type="active site" description="Proton donor; for delta-elimination activity" evidence="15">
    <location>
        <position position="305"/>
    </location>
</feature>
<evidence type="ECO:0000313" key="20">
    <source>
        <dbReference type="Proteomes" id="UP001055125"/>
    </source>
</evidence>
<comment type="similarity">
    <text evidence="2 15">Belongs to the FPG family.</text>
</comment>
<keyword evidence="8 15" id="KW-0862">Zinc</keyword>
<keyword evidence="6 15" id="KW-0863">Zinc-finger</keyword>
<dbReference type="Proteomes" id="UP001055125">
    <property type="component" value="Unassembled WGS sequence"/>
</dbReference>
<evidence type="ECO:0000256" key="12">
    <source>
        <dbReference type="ARBA" id="ARBA00023268"/>
    </source>
</evidence>
<dbReference type="InterPro" id="IPR010663">
    <property type="entry name" value="Znf_FPG/IleRS"/>
</dbReference>
<keyword evidence="5 15" id="KW-0227">DNA damage</keyword>
<evidence type="ECO:0000256" key="1">
    <source>
        <dbReference type="ARBA" id="ARBA00001668"/>
    </source>
</evidence>
<dbReference type="PROSITE" id="PS51068">
    <property type="entry name" value="FPG_CAT"/>
    <property type="match status" value="1"/>
</dbReference>
<name>A0ABQ4RWQ7_9HYPH</name>
<dbReference type="InterPro" id="IPR012319">
    <property type="entry name" value="FPG_cat"/>
</dbReference>
<reference evidence="19" key="1">
    <citation type="journal article" date="2021" name="Front. Microbiol.">
        <title>Comprehensive Comparative Genomics and Phenotyping of Methylobacterium Species.</title>
        <authorList>
            <person name="Alessa O."/>
            <person name="Ogura Y."/>
            <person name="Fujitani Y."/>
            <person name="Takami H."/>
            <person name="Hayashi T."/>
            <person name="Sahin N."/>
            <person name="Tani A."/>
        </authorList>
    </citation>
    <scope>NUCLEOTIDE SEQUENCE</scope>
    <source>
        <strain evidence="19">DSM 19015</strain>
    </source>
</reference>
<gene>
    <name evidence="15 19" type="primary">mutM</name>
    <name evidence="15" type="synonym">fpg</name>
    <name evidence="19" type="ORF">OCOJLMKI_1836</name>
</gene>
<evidence type="ECO:0000256" key="8">
    <source>
        <dbReference type="ARBA" id="ARBA00022833"/>
    </source>
</evidence>
<dbReference type="HAMAP" id="MF_00103">
    <property type="entry name" value="Fapy_DNA_glycosyl"/>
    <property type="match status" value="1"/>
</dbReference>
<dbReference type="InterPro" id="IPR000214">
    <property type="entry name" value="Znf_DNA_glyclase/AP_lyase"/>
</dbReference>
<keyword evidence="9 15" id="KW-0238">DNA-binding</keyword>
<evidence type="ECO:0000256" key="4">
    <source>
        <dbReference type="ARBA" id="ARBA00022723"/>
    </source>
</evidence>
<feature type="region of interest" description="Disordered" evidence="16">
    <location>
        <begin position="1"/>
        <end position="24"/>
    </location>
</feature>
<dbReference type="InterPro" id="IPR010979">
    <property type="entry name" value="Ribosomal_uS13-like_H2TH"/>
</dbReference>
<keyword evidence="13 15" id="KW-0326">Glycosidase</keyword>
<evidence type="ECO:0000256" key="11">
    <source>
        <dbReference type="ARBA" id="ARBA00023239"/>
    </source>
</evidence>
<evidence type="ECO:0000256" key="14">
    <source>
        <dbReference type="ARBA" id="ARBA00044632"/>
    </source>
</evidence>
<evidence type="ECO:0000256" key="9">
    <source>
        <dbReference type="ARBA" id="ARBA00023125"/>
    </source>
</evidence>
<dbReference type="SUPFAM" id="SSF57716">
    <property type="entry name" value="Glucocorticoid receptor-like (DNA-binding domain)"/>
    <property type="match status" value="1"/>
</dbReference>
<sequence length="321" mass="34618">MCRSNLSKQPPPIRSTDRRPMPELPEVETVRRGLAPAMVGARFARVSLRREGLRFPFPERFAERLEGRTVTALARRAKYLTAPLDSGETLILHLGMSGRFDVALPDGRNLSPGEFYLEGAQGSPKHDHVVMAMSSGATVTYNDVRRFGFMDLVPTEGLAACRHFAAMGIEPLGEALTAEAVAALFRHRITPLKSALLDQRLIAGLGNIYVCEALHRAGLHPEMPAGALARPDGGPTPKARLLAKVIREVLTEAVAAGGSTLRDYAQTDGKAGGFQHRFRVYDRLGQVCTAKGCGGTVTRIVQAGRSTFFCGACQAPRESGA</sequence>
<feature type="binding site" evidence="15">
    <location>
        <position position="188"/>
    </location>
    <ligand>
        <name>DNA</name>
        <dbReference type="ChEBI" id="CHEBI:16991"/>
    </ligand>
</feature>
<proteinExistence type="inferred from homology"/>
<dbReference type="InterPro" id="IPR020629">
    <property type="entry name" value="FPG_Glyclase"/>
</dbReference>
<evidence type="ECO:0000256" key="16">
    <source>
        <dbReference type="SAM" id="MobiDB-lite"/>
    </source>
</evidence>
<dbReference type="Gene3D" id="1.10.8.50">
    <property type="match status" value="1"/>
</dbReference>
<feature type="domain" description="FPG-type" evidence="17">
    <location>
        <begin position="279"/>
        <end position="315"/>
    </location>
</feature>
<comment type="catalytic activity">
    <reaction evidence="1 15">
        <text>Hydrolysis of DNA containing ring-opened 7-methylguanine residues, releasing 2,6-diamino-4-hydroxy-5-(N-methyl)formamidopyrimidine.</text>
        <dbReference type="EC" id="3.2.2.23"/>
    </reaction>
</comment>
<evidence type="ECO:0000259" key="17">
    <source>
        <dbReference type="PROSITE" id="PS51066"/>
    </source>
</evidence>
<comment type="subunit">
    <text evidence="3 15">Monomer.</text>
</comment>
<keyword evidence="7 15" id="KW-0378">Hydrolase</keyword>
<feature type="domain" description="Formamidopyrimidine-DNA glycosylase catalytic" evidence="18">
    <location>
        <begin position="22"/>
        <end position="148"/>
    </location>
</feature>
<dbReference type="NCBIfam" id="TIGR00577">
    <property type="entry name" value="fpg"/>
    <property type="match status" value="1"/>
</dbReference>
<evidence type="ECO:0000256" key="3">
    <source>
        <dbReference type="ARBA" id="ARBA00011245"/>
    </source>
</evidence>
<dbReference type="PROSITE" id="PS51066">
    <property type="entry name" value="ZF_FPG_2"/>
    <property type="match status" value="1"/>
</dbReference>
<reference evidence="19" key="2">
    <citation type="submission" date="2021-08" db="EMBL/GenBank/DDBJ databases">
        <authorList>
            <person name="Tani A."/>
            <person name="Ola A."/>
            <person name="Ogura Y."/>
            <person name="Katsura K."/>
            <person name="Hayashi T."/>
        </authorList>
    </citation>
    <scope>NUCLEOTIDE SEQUENCE</scope>
    <source>
        <strain evidence="19">DSM 19015</strain>
    </source>
</reference>
<feature type="active site" description="Proton donor; for beta-elimination activity" evidence="15">
    <location>
        <position position="78"/>
    </location>
</feature>
<dbReference type="CDD" id="cd08966">
    <property type="entry name" value="EcFpg-like_N"/>
    <property type="match status" value="1"/>
</dbReference>
<evidence type="ECO:0000256" key="5">
    <source>
        <dbReference type="ARBA" id="ARBA00022763"/>
    </source>
</evidence>
<evidence type="ECO:0000313" key="19">
    <source>
        <dbReference type="EMBL" id="GJD94633.1"/>
    </source>
</evidence>
<comment type="cofactor">
    <cofactor evidence="15">
        <name>Zn(2+)</name>
        <dbReference type="ChEBI" id="CHEBI:29105"/>
    </cofactor>
    <text evidence="15">Binds 1 zinc ion per subunit.</text>
</comment>
<organism evidence="19 20">
    <name type="scientific">Methylobacterium iners</name>
    <dbReference type="NCBI Taxonomy" id="418707"/>
    <lineage>
        <taxon>Bacteria</taxon>
        <taxon>Pseudomonadati</taxon>
        <taxon>Pseudomonadota</taxon>
        <taxon>Alphaproteobacteria</taxon>
        <taxon>Hyphomicrobiales</taxon>
        <taxon>Methylobacteriaceae</taxon>
        <taxon>Methylobacterium</taxon>
    </lineage>
</organism>
<keyword evidence="10 15" id="KW-0234">DNA repair</keyword>
<dbReference type="SMART" id="SM01232">
    <property type="entry name" value="H2TH"/>
    <property type="match status" value="1"/>
</dbReference>
<dbReference type="PROSITE" id="PS01242">
    <property type="entry name" value="ZF_FPG_1"/>
    <property type="match status" value="1"/>
</dbReference>
<accession>A0ABQ4RWQ7</accession>
<feature type="active site" description="Schiff-base intermediate with DNA" evidence="15">
    <location>
        <position position="22"/>
    </location>
</feature>
<dbReference type="PANTHER" id="PTHR22993:SF9">
    <property type="entry name" value="FORMAMIDOPYRIMIDINE-DNA GLYCOSYLASE"/>
    <property type="match status" value="1"/>
</dbReference>
<keyword evidence="11 15" id="KW-0456">Lyase</keyword>
<comment type="catalytic activity">
    <reaction evidence="14 15">
        <text>2'-deoxyribonucleotide-(2'-deoxyribose 5'-phosphate)-2'-deoxyribonucleotide-DNA = a 3'-end 2'-deoxyribonucleotide-(2,3-dehydro-2,3-deoxyribose 5'-phosphate)-DNA + a 5'-end 5'-phospho-2'-deoxyribonucleoside-DNA + H(+)</text>
        <dbReference type="Rhea" id="RHEA:66592"/>
        <dbReference type="Rhea" id="RHEA-COMP:13180"/>
        <dbReference type="Rhea" id="RHEA-COMP:16897"/>
        <dbReference type="Rhea" id="RHEA-COMP:17067"/>
        <dbReference type="ChEBI" id="CHEBI:15378"/>
        <dbReference type="ChEBI" id="CHEBI:136412"/>
        <dbReference type="ChEBI" id="CHEBI:157695"/>
        <dbReference type="ChEBI" id="CHEBI:167181"/>
        <dbReference type="EC" id="4.2.99.18"/>
    </reaction>
</comment>
<feature type="binding site" evidence="15">
    <location>
        <position position="145"/>
    </location>
    <ligand>
        <name>DNA</name>
        <dbReference type="ChEBI" id="CHEBI:16991"/>
    </ligand>
</feature>
<dbReference type="InterPro" id="IPR015887">
    <property type="entry name" value="DNA_glyclase_Znf_dom_DNA_BS"/>
</dbReference>
<evidence type="ECO:0000256" key="6">
    <source>
        <dbReference type="ARBA" id="ARBA00022771"/>
    </source>
</evidence>
<protein>
    <recommendedName>
        <fullName evidence="15">Formamidopyrimidine-DNA glycosylase</fullName>
        <shortName evidence="15">Fapy-DNA glycosylase</shortName>
        <ecNumber evidence="15">3.2.2.23</ecNumber>
    </recommendedName>
    <alternativeName>
        <fullName evidence="15">DNA-(apurinic or apyrimidinic site) lyase MutM</fullName>
        <shortName evidence="15">AP lyase MutM</shortName>
        <ecNumber evidence="15">4.2.99.18</ecNumber>
    </alternativeName>
</protein>
<dbReference type="NCBIfam" id="NF002211">
    <property type="entry name" value="PRK01103.1"/>
    <property type="match status" value="1"/>
</dbReference>
<dbReference type="Pfam" id="PF01149">
    <property type="entry name" value="Fapy_DNA_glyco"/>
    <property type="match status" value="1"/>
</dbReference>
<feature type="active site" description="Proton donor" evidence="15">
    <location>
        <position position="23"/>
    </location>
</feature>
<dbReference type="SUPFAM" id="SSF81624">
    <property type="entry name" value="N-terminal domain of MutM-like DNA repair proteins"/>
    <property type="match status" value="1"/>
</dbReference>
<keyword evidence="4 15" id="KW-0479">Metal-binding</keyword>
<dbReference type="PANTHER" id="PTHR22993">
    <property type="entry name" value="FORMAMIDOPYRIMIDINE-DNA GLYCOSYLASE"/>
    <property type="match status" value="1"/>
</dbReference>
<keyword evidence="12 15" id="KW-0511">Multifunctional enzyme</keyword>
<comment type="caution">
    <text evidence="19">The sequence shown here is derived from an EMBL/GenBank/DDBJ whole genome shotgun (WGS) entry which is preliminary data.</text>
</comment>
<dbReference type="Pfam" id="PF06831">
    <property type="entry name" value="H2TH"/>
    <property type="match status" value="1"/>
</dbReference>
<dbReference type="EC" id="4.2.99.18" evidence="15"/>
<dbReference type="Gene3D" id="3.20.190.10">
    <property type="entry name" value="MutM-like, N-terminal"/>
    <property type="match status" value="1"/>
</dbReference>
<dbReference type="Pfam" id="PF06827">
    <property type="entry name" value="zf-FPG_IleRS"/>
    <property type="match status" value="1"/>
</dbReference>
<evidence type="ECO:0000259" key="18">
    <source>
        <dbReference type="PROSITE" id="PS51068"/>
    </source>
</evidence>
<dbReference type="InterPro" id="IPR035937">
    <property type="entry name" value="FPG_N"/>
</dbReference>
<dbReference type="InterPro" id="IPR015886">
    <property type="entry name" value="H2TH_FPG"/>
</dbReference>
<evidence type="ECO:0000256" key="7">
    <source>
        <dbReference type="ARBA" id="ARBA00022801"/>
    </source>
</evidence>
<comment type="function">
    <text evidence="15">Involved in base excision repair of DNA damaged by oxidation or by mutagenic agents. Acts as DNA glycosylase that recognizes and removes damaged bases. Has a preference for oxidized purines, such as 7,8-dihydro-8-oxoguanine (8-oxoG). Has AP (apurinic/apyrimidinic) lyase activity and introduces nicks in the DNA strand. Cleaves the DNA backbone by beta-delta elimination to generate a single-strand break at the site of the removed base with both 3'- and 5'-phosphates.</text>
</comment>
<dbReference type="SUPFAM" id="SSF46946">
    <property type="entry name" value="S13-like H2TH domain"/>
    <property type="match status" value="1"/>
</dbReference>